<dbReference type="OrthoDB" id="2194683at2759"/>
<dbReference type="PANTHER" id="PTHR13227:SF0">
    <property type="entry name" value="EUKARYOTIC TRANSLATION INITIATION FACTOR 2A"/>
    <property type="match status" value="1"/>
</dbReference>
<dbReference type="PIRSF" id="PIRSF017222">
    <property type="entry name" value="eIF2A"/>
    <property type="match status" value="1"/>
</dbReference>
<keyword evidence="14" id="KW-1185">Reference proteome</keyword>
<dbReference type="InParanoid" id="A0A482WLN8"/>
<evidence type="ECO:0000256" key="7">
    <source>
        <dbReference type="ARBA" id="ARBA00022845"/>
    </source>
</evidence>
<dbReference type="GO" id="GO:0000049">
    <property type="term" value="F:tRNA binding"/>
    <property type="evidence" value="ECO:0007669"/>
    <property type="project" value="UniProtKB-UniRule"/>
</dbReference>
<dbReference type="GO" id="GO:0003743">
    <property type="term" value="F:translation initiation factor activity"/>
    <property type="evidence" value="ECO:0007669"/>
    <property type="project" value="UniProtKB-UniRule"/>
</dbReference>
<dbReference type="Proteomes" id="UP000291343">
    <property type="component" value="Unassembled WGS sequence"/>
</dbReference>
<dbReference type="FunCoup" id="A0A482WLN8">
    <property type="interactions" value="2212"/>
</dbReference>
<comment type="similarity">
    <text evidence="2 9">Belongs to the WD repeat EIF2A family.</text>
</comment>
<dbReference type="EMBL" id="QKKF02031507">
    <property type="protein sequence ID" value="RZF34439.1"/>
    <property type="molecule type" value="Genomic_DNA"/>
</dbReference>
<reference evidence="13 14" key="1">
    <citation type="journal article" date="2017" name="Gigascience">
        <title>Genome sequence of the small brown planthopper, Laodelphax striatellus.</title>
        <authorList>
            <person name="Zhu J."/>
            <person name="Jiang F."/>
            <person name="Wang X."/>
            <person name="Yang P."/>
            <person name="Bao Y."/>
            <person name="Zhao W."/>
            <person name="Wang W."/>
            <person name="Lu H."/>
            <person name="Wang Q."/>
            <person name="Cui N."/>
            <person name="Li J."/>
            <person name="Chen X."/>
            <person name="Luo L."/>
            <person name="Yu J."/>
            <person name="Kang L."/>
            <person name="Cui F."/>
        </authorList>
    </citation>
    <scope>NUCLEOTIDE SEQUENCE [LARGE SCALE GENOMIC DNA]</scope>
    <source>
        <strain evidence="13">Lst14</strain>
    </source>
</reference>
<feature type="compositionally biased region" description="Basic residues" evidence="11">
    <location>
        <begin position="478"/>
        <end position="490"/>
    </location>
</feature>
<evidence type="ECO:0000256" key="8">
    <source>
        <dbReference type="ARBA" id="ARBA00022917"/>
    </source>
</evidence>
<evidence type="ECO:0000256" key="5">
    <source>
        <dbReference type="ARBA" id="ARBA00022574"/>
    </source>
</evidence>
<evidence type="ECO:0000256" key="4">
    <source>
        <dbReference type="ARBA" id="ARBA00022540"/>
    </source>
</evidence>
<name>A0A482WLN8_LAOST</name>
<accession>A0A482WLN8</accession>
<feature type="domain" description="Translation initiation factor beta propellor-like" evidence="12">
    <location>
        <begin position="213"/>
        <end position="408"/>
    </location>
</feature>
<dbReference type="Pfam" id="PF08662">
    <property type="entry name" value="eIF2A"/>
    <property type="match status" value="1"/>
</dbReference>
<dbReference type="SUPFAM" id="SSF82171">
    <property type="entry name" value="DPP6 N-terminal domain-like"/>
    <property type="match status" value="1"/>
</dbReference>
<keyword evidence="6" id="KW-0677">Repeat</keyword>
<keyword evidence="4 9" id="KW-0396">Initiation factor</keyword>
<keyword evidence="8 9" id="KW-0648">Protein biosynthesis</keyword>
<evidence type="ECO:0000259" key="12">
    <source>
        <dbReference type="Pfam" id="PF08662"/>
    </source>
</evidence>
<evidence type="ECO:0000313" key="14">
    <source>
        <dbReference type="Proteomes" id="UP000291343"/>
    </source>
</evidence>
<protein>
    <recommendedName>
        <fullName evidence="3 9">Eukaryotic translation initiation factor 2A</fullName>
        <shortName evidence="9">eIF-2A</shortName>
    </recommendedName>
</protein>
<feature type="coiled-coil region" evidence="10">
    <location>
        <begin position="544"/>
        <end position="571"/>
    </location>
</feature>
<dbReference type="InterPro" id="IPR011387">
    <property type="entry name" value="TIF2A"/>
</dbReference>
<evidence type="ECO:0000256" key="3">
    <source>
        <dbReference type="ARBA" id="ARBA00013819"/>
    </source>
</evidence>
<comment type="caution">
    <text evidence="13">The sequence shown here is derived from an EMBL/GenBank/DDBJ whole genome shotgun (WGS) entry which is preliminary data.</text>
</comment>
<dbReference type="SMR" id="A0A482WLN8"/>
<evidence type="ECO:0000256" key="6">
    <source>
        <dbReference type="ARBA" id="ARBA00022737"/>
    </source>
</evidence>
<dbReference type="GO" id="GO:0003729">
    <property type="term" value="F:mRNA binding"/>
    <property type="evidence" value="ECO:0007669"/>
    <property type="project" value="TreeGrafter"/>
</dbReference>
<dbReference type="InterPro" id="IPR015943">
    <property type="entry name" value="WD40/YVTN_repeat-like_dom_sf"/>
</dbReference>
<proteinExistence type="inferred from homology"/>
<dbReference type="InterPro" id="IPR013979">
    <property type="entry name" value="TIF_beta_prop-like"/>
</dbReference>
<evidence type="ECO:0000256" key="2">
    <source>
        <dbReference type="ARBA" id="ARBA00009573"/>
    </source>
</evidence>
<dbReference type="GO" id="GO:0006417">
    <property type="term" value="P:regulation of translation"/>
    <property type="evidence" value="ECO:0007669"/>
    <property type="project" value="UniProtKB-KW"/>
</dbReference>
<dbReference type="STRING" id="195883.A0A482WLN8"/>
<organism evidence="13 14">
    <name type="scientific">Laodelphax striatellus</name>
    <name type="common">Small brown planthopper</name>
    <name type="synonym">Delphax striatella</name>
    <dbReference type="NCBI Taxonomy" id="195883"/>
    <lineage>
        <taxon>Eukaryota</taxon>
        <taxon>Metazoa</taxon>
        <taxon>Ecdysozoa</taxon>
        <taxon>Arthropoda</taxon>
        <taxon>Hexapoda</taxon>
        <taxon>Insecta</taxon>
        <taxon>Pterygota</taxon>
        <taxon>Neoptera</taxon>
        <taxon>Paraneoptera</taxon>
        <taxon>Hemiptera</taxon>
        <taxon>Auchenorrhyncha</taxon>
        <taxon>Fulgoroidea</taxon>
        <taxon>Delphacidae</taxon>
        <taxon>Criomorphinae</taxon>
        <taxon>Laodelphax</taxon>
    </lineage>
</organism>
<keyword evidence="10" id="KW-0175">Coiled coil</keyword>
<dbReference type="GO" id="GO:0022627">
    <property type="term" value="C:cytosolic small ribosomal subunit"/>
    <property type="evidence" value="ECO:0007669"/>
    <property type="project" value="TreeGrafter"/>
</dbReference>
<feature type="compositionally biased region" description="Low complexity" evidence="11">
    <location>
        <begin position="504"/>
        <end position="519"/>
    </location>
</feature>
<dbReference type="Gene3D" id="2.130.10.10">
    <property type="entry name" value="YVTN repeat-like/Quinoprotein amine dehydrogenase"/>
    <property type="match status" value="2"/>
</dbReference>
<gene>
    <name evidence="13" type="ORF">LSTR_LSTR012190</name>
</gene>
<dbReference type="AlphaFoldDB" id="A0A482WLN8"/>
<keyword evidence="7 9" id="KW-0810">Translation regulation</keyword>
<evidence type="ECO:0000256" key="9">
    <source>
        <dbReference type="PIRNR" id="PIRNR017222"/>
    </source>
</evidence>
<feature type="region of interest" description="Disordered" evidence="11">
    <location>
        <begin position="429"/>
        <end position="533"/>
    </location>
</feature>
<dbReference type="GO" id="GO:0043022">
    <property type="term" value="F:ribosome binding"/>
    <property type="evidence" value="ECO:0007669"/>
    <property type="project" value="UniProtKB-UniRule"/>
</dbReference>
<keyword evidence="5" id="KW-0853">WD repeat</keyword>
<evidence type="ECO:0000256" key="10">
    <source>
        <dbReference type="SAM" id="Coils"/>
    </source>
</evidence>
<comment type="function">
    <text evidence="1 9">Functions in the early steps of protein synthesis of a small number of specific mRNAs. Acts by directing the binding of methionyl-tRNAi to 40S ribosomal subunits. In contrast to the eIF-2 complex, it binds methionyl-tRNAi to 40S subunits in a codon-dependent manner, whereas the eIF-2 complex binds methionyl-tRNAi to 40S subunits in a GTP-dependent manner.</text>
</comment>
<evidence type="ECO:0000313" key="13">
    <source>
        <dbReference type="EMBL" id="RZF34439.1"/>
    </source>
</evidence>
<sequence>MALPVPVVAVKGSTGICLNQGPPSYDIVSGFTKDTSKACKCMLFSPNGEYFAYTNGIVIKIISTQTWGTIAEIAKPKTVALDFSPKGTYLLAWEHYSVTATNTQGQPNLTVYETKTGELVHTVTHKKQTTWQLQWSQDEALCARLINNDVVFFSVPNFDKATARISGQKIDTYSLAPEGSPMNLIIYVQGKSGQPSLAKLYQHPKFDTTLASKSFFQADNVEFYWKRKGTGVLLLACTDVDKTNSSYYGKQSLHFMSPKGETLVVVLSKEGPIFSVAWSPLGSEFCVVYGTVPAKATLFNLKCEPIFEFGTGQRNSIYFNPFGNIMLMGGFGALRGHSELWDMTARKLIAKIEAPDTTSLAWSPDGEHFMTATTAPRLKMGNGFKIWHYSGTLLYERPWNKQEELWEVLWQRFPQGTFKPPVISYKPVEGIQPSQPAYSKQVYRPPMARGREPSALSITQQSEETVGDVTGNLSKQALKQKKKREAKKAAKLQQQQQNNGETTSPPAAQQQQQQPSPASNGGGGGGGNRVLSFIDDITTDDPEKMKKIKKLRSKLQEIARLKEQKAQGKQLEINQVEKINKEDSLLKELRELNL</sequence>
<evidence type="ECO:0000256" key="1">
    <source>
        <dbReference type="ARBA" id="ARBA00003993"/>
    </source>
</evidence>
<evidence type="ECO:0000256" key="11">
    <source>
        <dbReference type="SAM" id="MobiDB-lite"/>
    </source>
</evidence>
<dbReference type="PANTHER" id="PTHR13227">
    <property type="entry name" value="EUKARYOTIC TRANSLATION INITIATION FACTOR 2A"/>
    <property type="match status" value="1"/>
</dbReference>